<dbReference type="PROSITE" id="PS50005">
    <property type="entry name" value="TPR"/>
    <property type="match status" value="3"/>
</dbReference>
<dbReference type="AlphaFoldDB" id="A0A1L6TAM3"/>
<dbReference type="Gene3D" id="1.25.40.10">
    <property type="entry name" value="Tetratricopeptide repeat domain"/>
    <property type="match status" value="1"/>
</dbReference>
<sequence length="242" mass="27649">MTARRCLALIFIFTNLLSLMSCTQQTTVLHQSESLYGMSTVKPDKSQAAHYNVQLGLAYLKAEDFRRAQYKLSKAIKLDPHRAEVHYAFAYYLETVGEFEKAQQEYLTALNIAPDDPKVLNNYGAFLCRQGQVDKSLRYLLAAAEHVEYLDRAGSYENAGLCALKIDELKYAQHYLTQALQLAPHNDRVRWALIKISNQQGQDQQTLVLLKRYLLAQPDNRNAQRLLQQLQVKSGSDQPDKH</sequence>
<dbReference type="OrthoDB" id="9814042at2"/>
<dbReference type="Proteomes" id="UP000029558">
    <property type="component" value="Chromosome"/>
</dbReference>
<accession>A0A1L6TAM3</accession>
<dbReference type="InterPro" id="IPR013360">
    <property type="entry name" value="Pilus_4_PilW"/>
</dbReference>
<reference evidence="3 4" key="1">
    <citation type="journal article" date="2014" name="Genome Announc.">
        <title>Comparative Genome Analysis of Two Isolates of the Fish Pathogen Piscirickettsia salmonis from Different Hosts Reveals Major Differences in Virulence-Associated Secretion Systems.</title>
        <authorList>
            <person name="Bohle H."/>
            <person name="Henriquez P."/>
            <person name="Grothusen H."/>
            <person name="Navas E."/>
            <person name="Sandoval A."/>
            <person name="Bustamante F."/>
            <person name="Bustos P."/>
            <person name="Mancilla M."/>
        </authorList>
    </citation>
    <scope>NUCLEOTIDE SEQUENCE [LARGE SCALE GENOMIC DNA]</scope>
    <source>
        <strain evidence="4">B1-32597</strain>
    </source>
</reference>
<keyword evidence="2" id="KW-0802">TPR repeat</keyword>
<evidence type="ECO:0000256" key="1">
    <source>
        <dbReference type="ARBA" id="ARBA00022737"/>
    </source>
</evidence>
<dbReference type="PANTHER" id="PTHR44186:SF1">
    <property type="entry name" value="BARDET-BIEDL SYNDROME 4 PROTEIN"/>
    <property type="match status" value="1"/>
</dbReference>
<dbReference type="NCBIfam" id="TIGR02521">
    <property type="entry name" value="type_IV_pilW"/>
    <property type="match status" value="1"/>
</dbReference>
<proteinExistence type="predicted"/>
<dbReference type="EMBL" id="CP012508">
    <property type="protein sequence ID" value="ALB22195.1"/>
    <property type="molecule type" value="Genomic_DNA"/>
</dbReference>
<organism evidence="3 4">
    <name type="scientific">Piscirickettsia salmonis</name>
    <dbReference type="NCBI Taxonomy" id="1238"/>
    <lineage>
        <taxon>Bacteria</taxon>
        <taxon>Pseudomonadati</taxon>
        <taxon>Pseudomonadota</taxon>
        <taxon>Gammaproteobacteria</taxon>
        <taxon>Thiotrichales</taxon>
        <taxon>Piscirickettsiaceae</taxon>
        <taxon>Piscirickettsia</taxon>
    </lineage>
</organism>
<dbReference type="SUPFAM" id="SSF48452">
    <property type="entry name" value="TPR-like"/>
    <property type="match status" value="1"/>
</dbReference>
<evidence type="ECO:0000256" key="2">
    <source>
        <dbReference type="ARBA" id="ARBA00022803"/>
    </source>
</evidence>
<dbReference type="InterPro" id="IPR011990">
    <property type="entry name" value="TPR-like_helical_dom_sf"/>
</dbReference>
<dbReference type="Pfam" id="PF14559">
    <property type="entry name" value="TPR_19"/>
    <property type="match status" value="2"/>
</dbReference>
<dbReference type="InterPro" id="IPR019734">
    <property type="entry name" value="TPR_rpt"/>
</dbReference>
<dbReference type="RefSeq" id="WP_017376085.1">
    <property type="nucleotide sequence ID" value="NZ_CP012508.1"/>
</dbReference>
<name>A0A1L6TAM3_PISSA</name>
<keyword evidence="1" id="KW-0677">Repeat</keyword>
<dbReference type="PROSITE" id="PS51257">
    <property type="entry name" value="PROKAR_LIPOPROTEIN"/>
    <property type="match status" value="1"/>
</dbReference>
<dbReference type="SMART" id="SM00028">
    <property type="entry name" value="TPR"/>
    <property type="match status" value="4"/>
</dbReference>
<dbReference type="PANTHER" id="PTHR44186">
    <property type="match status" value="1"/>
</dbReference>
<protein>
    <submittedName>
        <fullName evidence="3">Type IV pilus biogenesis/stability protein PilW</fullName>
    </submittedName>
</protein>
<evidence type="ECO:0000313" key="3">
    <source>
        <dbReference type="EMBL" id="ALB22195.1"/>
    </source>
</evidence>
<evidence type="ECO:0000313" key="4">
    <source>
        <dbReference type="Proteomes" id="UP000029558"/>
    </source>
</evidence>
<gene>
    <name evidence="3" type="primary">pilW</name>
    <name evidence="3" type="ORF">KU39_1012</name>
</gene>